<proteinExistence type="predicted"/>
<organism evidence="1 2">
    <name type="scientific">Deinococcus petrolearius</name>
    <dbReference type="NCBI Taxonomy" id="1751295"/>
    <lineage>
        <taxon>Bacteria</taxon>
        <taxon>Thermotogati</taxon>
        <taxon>Deinococcota</taxon>
        <taxon>Deinococci</taxon>
        <taxon>Deinococcales</taxon>
        <taxon>Deinococcaceae</taxon>
        <taxon>Deinococcus</taxon>
    </lineage>
</organism>
<accession>A0ABW1DDN0</accession>
<protein>
    <submittedName>
        <fullName evidence="1">Uncharacterized protein</fullName>
    </submittedName>
</protein>
<evidence type="ECO:0000313" key="2">
    <source>
        <dbReference type="Proteomes" id="UP001595979"/>
    </source>
</evidence>
<evidence type="ECO:0000313" key="1">
    <source>
        <dbReference type="EMBL" id="MFC5846863.1"/>
    </source>
</evidence>
<dbReference type="Proteomes" id="UP001595979">
    <property type="component" value="Unassembled WGS sequence"/>
</dbReference>
<dbReference type="RefSeq" id="WP_380045390.1">
    <property type="nucleotide sequence ID" value="NZ_JBHSOH010000002.1"/>
</dbReference>
<gene>
    <name evidence="1" type="ORF">ACFPQ6_00945</name>
</gene>
<comment type="caution">
    <text evidence="1">The sequence shown here is derived from an EMBL/GenBank/DDBJ whole genome shotgun (WGS) entry which is preliminary data.</text>
</comment>
<name>A0ABW1DDN0_9DEIO</name>
<reference evidence="2" key="1">
    <citation type="journal article" date="2019" name="Int. J. Syst. Evol. Microbiol.">
        <title>The Global Catalogue of Microorganisms (GCM) 10K type strain sequencing project: providing services to taxonomists for standard genome sequencing and annotation.</title>
        <authorList>
            <consortium name="The Broad Institute Genomics Platform"/>
            <consortium name="The Broad Institute Genome Sequencing Center for Infectious Disease"/>
            <person name="Wu L."/>
            <person name="Ma J."/>
        </authorList>
    </citation>
    <scope>NUCLEOTIDE SEQUENCE [LARGE SCALE GENOMIC DNA]</scope>
    <source>
        <strain evidence="2">CGMCC 1.15053</strain>
    </source>
</reference>
<keyword evidence="2" id="KW-1185">Reference proteome</keyword>
<dbReference type="EMBL" id="JBHSOH010000002">
    <property type="protein sequence ID" value="MFC5846863.1"/>
    <property type="molecule type" value="Genomic_DNA"/>
</dbReference>
<sequence>MRNLWGRRGHATADYLTAPLLFLLARRAGLRGPALTWAGRFAGLILLAVTTTRTPLGLVRVVPFRLHGHAELASVGVQLALPWLAHFAGDRRARRFFLAFAAYNLLIWRATDWEAPERPCPA</sequence>